<dbReference type="EMBL" id="JARBHB010000004">
    <property type="protein sequence ID" value="KAJ8885717.1"/>
    <property type="molecule type" value="Genomic_DNA"/>
</dbReference>
<reference evidence="2 3" key="1">
    <citation type="submission" date="2023-02" db="EMBL/GenBank/DDBJ databases">
        <title>LHISI_Scaffold_Assembly.</title>
        <authorList>
            <person name="Stuart O.P."/>
            <person name="Cleave R."/>
            <person name="Magrath M.J.L."/>
            <person name="Mikheyev A.S."/>
        </authorList>
    </citation>
    <scope>NUCLEOTIDE SEQUENCE [LARGE SCALE GENOMIC DNA]</scope>
    <source>
        <strain evidence="2">Daus_M_001</strain>
        <tissue evidence="2">Leg muscle</tissue>
    </source>
</reference>
<protein>
    <submittedName>
        <fullName evidence="2">Uncharacterized protein</fullName>
    </submittedName>
</protein>
<evidence type="ECO:0000313" key="2">
    <source>
        <dbReference type="EMBL" id="KAJ8885717.1"/>
    </source>
</evidence>
<gene>
    <name evidence="2" type="ORF">PR048_011915</name>
</gene>
<feature type="signal peptide" evidence="1">
    <location>
        <begin position="1"/>
        <end position="17"/>
    </location>
</feature>
<organism evidence="2 3">
    <name type="scientific">Dryococelus australis</name>
    <dbReference type="NCBI Taxonomy" id="614101"/>
    <lineage>
        <taxon>Eukaryota</taxon>
        <taxon>Metazoa</taxon>
        <taxon>Ecdysozoa</taxon>
        <taxon>Arthropoda</taxon>
        <taxon>Hexapoda</taxon>
        <taxon>Insecta</taxon>
        <taxon>Pterygota</taxon>
        <taxon>Neoptera</taxon>
        <taxon>Polyneoptera</taxon>
        <taxon>Phasmatodea</taxon>
        <taxon>Verophasmatodea</taxon>
        <taxon>Anareolatae</taxon>
        <taxon>Phasmatidae</taxon>
        <taxon>Eurycanthinae</taxon>
        <taxon>Dryococelus</taxon>
    </lineage>
</organism>
<keyword evidence="3" id="KW-1185">Reference proteome</keyword>
<evidence type="ECO:0000313" key="3">
    <source>
        <dbReference type="Proteomes" id="UP001159363"/>
    </source>
</evidence>
<feature type="non-terminal residue" evidence="2">
    <location>
        <position position="75"/>
    </location>
</feature>
<accession>A0ABQ9HN14</accession>
<feature type="chain" id="PRO_5047363643" evidence="1">
    <location>
        <begin position="18"/>
        <end position="75"/>
    </location>
</feature>
<comment type="caution">
    <text evidence="2">The sequence shown here is derived from an EMBL/GenBank/DDBJ whole genome shotgun (WGS) entry which is preliminary data.</text>
</comment>
<dbReference type="Proteomes" id="UP001159363">
    <property type="component" value="Chromosome X"/>
</dbReference>
<keyword evidence="1" id="KW-0732">Signal</keyword>
<sequence length="75" mass="8569">MWWLTLFKICVVSFVSGEKIWLGLIKSSKLGLLQVSEWISELASDEFPLSKRADLPTALEIGKDFPVYNERLPNN</sequence>
<name>A0ABQ9HN14_9NEOP</name>
<proteinExistence type="predicted"/>
<evidence type="ECO:0000256" key="1">
    <source>
        <dbReference type="SAM" id="SignalP"/>
    </source>
</evidence>